<protein>
    <submittedName>
        <fullName evidence="2">Uncharacterized protein</fullName>
    </submittedName>
</protein>
<evidence type="ECO:0000313" key="3">
    <source>
        <dbReference type="Proteomes" id="UP000789595"/>
    </source>
</evidence>
<feature type="compositionally biased region" description="Low complexity" evidence="1">
    <location>
        <begin position="213"/>
        <end position="229"/>
    </location>
</feature>
<keyword evidence="3" id="KW-1185">Reference proteome</keyword>
<comment type="caution">
    <text evidence="2">The sequence shown here is derived from an EMBL/GenBank/DDBJ whole genome shotgun (WGS) entry which is preliminary data.</text>
</comment>
<evidence type="ECO:0000256" key="1">
    <source>
        <dbReference type="SAM" id="MobiDB-lite"/>
    </source>
</evidence>
<evidence type="ECO:0000313" key="2">
    <source>
        <dbReference type="EMBL" id="CAH0370086.1"/>
    </source>
</evidence>
<accession>A0A8J2SG55</accession>
<sequence length="235" mass="24647">MSGRRRGGGGGSRASSTRTVPEELRRGRGRSESPGAASARRRPCRRRRVGGGPAPTRVGRRRRPSEVATANAGRAVRGASWSSRDGAVLSQRETSAAPAGAHDARRACSLSVMGSLRGRSRVSKAVDTMGANFRSPAAASSPIRARTCHLRHAGPTRWTVGHAGAVGHRVSSALPCCPSPKICAGELLRCNWATRSPQAPPRPPRCRGGPLGRLGDPPKWGPAAGPPAAMSNWQR</sequence>
<name>A0A8J2SG55_9STRA</name>
<dbReference type="EMBL" id="CAKKNE010000002">
    <property type="protein sequence ID" value="CAH0370086.1"/>
    <property type="molecule type" value="Genomic_DNA"/>
</dbReference>
<feature type="non-terminal residue" evidence="2">
    <location>
        <position position="235"/>
    </location>
</feature>
<proteinExistence type="predicted"/>
<dbReference type="Proteomes" id="UP000789595">
    <property type="component" value="Unassembled WGS sequence"/>
</dbReference>
<organism evidence="2 3">
    <name type="scientific">Pelagomonas calceolata</name>
    <dbReference type="NCBI Taxonomy" id="35677"/>
    <lineage>
        <taxon>Eukaryota</taxon>
        <taxon>Sar</taxon>
        <taxon>Stramenopiles</taxon>
        <taxon>Ochrophyta</taxon>
        <taxon>Pelagophyceae</taxon>
        <taxon>Pelagomonadales</taxon>
        <taxon>Pelagomonadaceae</taxon>
        <taxon>Pelagomonas</taxon>
    </lineage>
</organism>
<feature type="compositionally biased region" description="Basic residues" evidence="1">
    <location>
        <begin position="39"/>
        <end position="49"/>
    </location>
</feature>
<feature type="compositionally biased region" description="Basic and acidic residues" evidence="1">
    <location>
        <begin position="20"/>
        <end position="31"/>
    </location>
</feature>
<dbReference type="AlphaFoldDB" id="A0A8J2SG55"/>
<feature type="region of interest" description="Disordered" evidence="1">
    <location>
        <begin position="194"/>
        <end position="235"/>
    </location>
</feature>
<reference evidence="2" key="1">
    <citation type="submission" date="2021-11" db="EMBL/GenBank/DDBJ databases">
        <authorList>
            <consortium name="Genoscope - CEA"/>
            <person name="William W."/>
        </authorList>
    </citation>
    <scope>NUCLEOTIDE SEQUENCE</scope>
</reference>
<gene>
    <name evidence="2" type="ORF">PECAL_2P32360</name>
</gene>
<feature type="region of interest" description="Disordered" evidence="1">
    <location>
        <begin position="1"/>
        <end position="101"/>
    </location>
</feature>